<evidence type="ECO:0000256" key="6">
    <source>
        <dbReference type="ARBA" id="ARBA00023033"/>
    </source>
</evidence>
<reference evidence="9 10" key="1">
    <citation type="submission" date="2019-09" db="EMBL/GenBank/DDBJ databases">
        <title>Polymorphobacter sp. isolated from a lake in China.</title>
        <authorList>
            <person name="Liu Z."/>
        </authorList>
    </citation>
    <scope>NUCLEOTIDE SEQUENCE [LARGE SCALE GENOMIC DNA]</scope>
    <source>
        <strain evidence="9 10">D40P</strain>
    </source>
</reference>
<comment type="similarity">
    <text evidence="1 8">Belongs to the cytochrome P450 family.</text>
</comment>
<keyword evidence="4 8" id="KW-0560">Oxidoreductase</keyword>
<keyword evidence="2 8" id="KW-0349">Heme</keyword>
<evidence type="ECO:0000256" key="8">
    <source>
        <dbReference type="RuleBase" id="RU000461"/>
    </source>
</evidence>
<evidence type="ECO:0000256" key="2">
    <source>
        <dbReference type="ARBA" id="ARBA00022617"/>
    </source>
</evidence>
<comment type="caution">
    <text evidence="9">The sequence shown here is derived from an EMBL/GenBank/DDBJ whole genome shotgun (WGS) entry which is preliminary data.</text>
</comment>
<evidence type="ECO:0000256" key="7">
    <source>
        <dbReference type="ARBA" id="ARBA00043906"/>
    </source>
</evidence>
<dbReference type="GO" id="GO:0036199">
    <property type="term" value="F:cholest-4-en-3-one 26-monooxygenase activity"/>
    <property type="evidence" value="ECO:0007669"/>
    <property type="project" value="TreeGrafter"/>
</dbReference>
<evidence type="ECO:0000256" key="1">
    <source>
        <dbReference type="ARBA" id="ARBA00010617"/>
    </source>
</evidence>
<evidence type="ECO:0000256" key="3">
    <source>
        <dbReference type="ARBA" id="ARBA00022723"/>
    </source>
</evidence>
<sequence length="442" mass="49141">MATAFADPVIPFPGFDRASDDNILVNPEAMADESVHAVYNRLRDEDPVHWCAPTGYRPFWAVTRHADITTVSKANNRFINSKRTYLAPADAEKWTLDTIGDTHLFRSLVDLDDPLHMKLRRLTHDWFLPANLRKLEPMISAVAKDHVDRMAALGGECDFVNEVALFYPLRVIMRILGVPESDEPMMLRMTQEMFGAQDPDVVARSKLITTGIGALSGSSGNPQVDLFQLAQEYFAYFGAITADRRANPRDDLSTIIANGTVDGEPIGEKEAMSYYVITATAGHDTTSSTAAGGFEQLVRNPDQLARLQADLSLLPSAVEEMIRWVTPVKHFMRTATEDCELGGRKILAGDGLCLFYWSGNRDARVFADPFAFKVDRSPNPQTAFGNGVHMCLGLHLARLEIRLLLAELLPRIKTVELAGEPKNSIANFVSGRKTLPIRYTFR</sequence>
<dbReference type="SUPFAM" id="SSF48264">
    <property type="entry name" value="Cytochrome P450"/>
    <property type="match status" value="1"/>
</dbReference>
<dbReference type="PRINTS" id="PR00359">
    <property type="entry name" value="BP450"/>
</dbReference>
<keyword evidence="3 8" id="KW-0479">Metal-binding</keyword>
<dbReference type="InterPro" id="IPR002397">
    <property type="entry name" value="Cyt_P450_B"/>
</dbReference>
<evidence type="ECO:0000313" key="9">
    <source>
        <dbReference type="EMBL" id="MQT18304.1"/>
    </source>
</evidence>
<evidence type="ECO:0000313" key="10">
    <source>
        <dbReference type="Proteomes" id="UP000481327"/>
    </source>
</evidence>
<organism evidence="9 10">
    <name type="scientific">Sandarakinorhabdus fusca</name>
    <dbReference type="NCBI Taxonomy" id="1439888"/>
    <lineage>
        <taxon>Bacteria</taxon>
        <taxon>Pseudomonadati</taxon>
        <taxon>Pseudomonadota</taxon>
        <taxon>Alphaproteobacteria</taxon>
        <taxon>Sphingomonadales</taxon>
        <taxon>Sphingosinicellaceae</taxon>
        <taxon>Sandarakinorhabdus</taxon>
    </lineage>
</organism>
<dbReference type="FunFam" id="1.10.630.10:FF:000018">
    <property type="entry name" value="Cytochrome P450 monooxygenase"/>
    <property type="match status" value="1"/>
</dbReference>
<dbReference type="OrthoDB" id="5522954at2"/>
<evidence type="ECO:0000256" key="5">
    <source>
        <dbReference type="ARBA" id="ARBA00023004"/>
    </source>
</evidence>
<dbReference type="PANTHER" id="PTHR46696">
    <property type="entry name" value="P450, PUTATIVE (EUROFUNG)-RELATED"/>
    <property type="match status" value="1"/>
</dbReference>
<dbReference type="RefSeq" id="WP_152578781.1">
    <property type="nucleotide sequence ID" value="NZ_JAATJI010000001.1"/>
</dbReference>
<dbReference type="GO" id="GO:0008395">
    <property type="term" value="F:steroid hydroxylase activity"/>
    <property type="evidence" value="ECO:0007669"/>
    <property type="project" value="TreeGrafter"/>
</dbReference>
<dbReference type="Pfam" id="PF00067">
    <property type="entry name" value="p450"/>
    <property type="match status" value="1"/>
</dbReference>
<accession>A0A7C9KP77</accession>
<dbReference type="GO" id="GO:0005506">
    <property type="term" value="F:iron ion binding"/>
    <property type="evidence" value="ECO:0007669"/>
    <property type="project" value="InterPro"/>
</dbReference>
<dbReference type="PANTHER" id="PTHR46696:SF4">
    <property type="entry name" value="BIOTIN BIOSYNTHESIS CYTOCHROME P450"/>
    <property type="match status" value="1"/>
</dbReference>
<protein>
    <submittedName>
        <fullName evidence="9">Cytochrome P450</fullName>
    </submittedName>
</protein>
<keyword evidence="5 8" id="KW-0408">Iron</keyword>
<dbReference type="InterPro" id="IPR017972">
    <property type="entry name" value="Cyt_P450_CS"/>
</dbReference>
<dbReference type="GO" id="GO:0006707">
    <property type="term" value="P:cholesterol catabolic process"/>
    <property type="evidence" value="ECO:0007669"/>
    <property type="project" value="TreeGrafter"/>
</dbReference>
<dbReference type="AlphaFoldDB" id="A0A7C9KP77"/>
<keyword evidence="10" id="KW-1185">Reference proteome</keyword>
<gene>
    <name evidence="9" type="ORF">F3168_13685</name>
</gene>
<keyword evidence="6 8" id="KW-0503">Monooxygenase</keyword>
<dbReference type="InterPro" id="IPR001128">
    <property type="entry name" value="Cyt_P450"/>
</dbReference>
<dbReference type="InterPro" id="IPR036396">
    <property type="entry name" value="Cyt_P450_sf"/>
</dbReference>
<evidence type="ECO:0000256" key="4">
    <source>
        <dbReference type="ARBA" id="ARBA00023002"/>
    </source>
</evidence>
<dbReference type="GO" id="GO:0020037">
    <property type="term" value="F:heme binding"/>
    <property type="evidence" value="ECO:0007669"/>
    <property type="project" value="InterPro"/>
</dbReference>
<dbReference type="CDD" id="cd11033">
    <property type="entry name" value="CYP142-like"/>
    <property type="match status" value="1"/>
</dbReference>
<comment type="function">
    <text evidence="7">Cytochromes P450 are a group of heme-thiolate monooxygenases. They oxidize a variety of structurally unrelated compounds, including steroids, fatty acids, and xenobiotics.</text>
</comment>
<dbReference type="EMBL" id="WIOL01000006">
    <property type="protein sequence ID" value="MQT18304.1"/>
    <property type="molecule type" value="Genomic_DNA"/>
</dbReference>
<proteinExistence type="inferred from homology"/>
<name>A0A7C9KP77_9SPHN</name>
<dbReference type="Proteomes" id="UP000481327">
    <property type="component" value="Unassembled WGS sequence"/>
</dbReference>
<dbReference type="Gene3D" id="1.10.630.10">
    <property type="entry name" value="Cytochrome P450"/>
    <property type="match status" value="1"/>
</dbReference>
<dbReference type="PROSITE" id="PS00086">
    <property type="entry name" value="CYTOCHROME_P450"/>
    <property type="match status" value="1"/>
</dbReference>